<evidence type="ECO:0000313" key="2">
    <source>
        <dbReference type="Proteomes" id="UP000298656"/>
    </source>
</evidence>
<reference evidence="1 2" key="1">
    <citation type="submission" date="2019-05" db="EMBL/GenBank/DDBJ databases">
        <title>Burkholderia sp. DHOD12, isolated from subtropical forest soil.</title>
        <authorList>
            <person name="Gao Z.-H."/>
            <person name="Qiu L.-H."/>
        </authorList>
    </citation>
    <scope>NUCLEOTIDE SEQUENCE [LARGE SCALE GENOMIC DNA]</scope>
    <source>
        <strain evidence="1 2">DHOD12</strain>
    </source>
</reference>
<proteinExistence type="predicted"/>
<dbReference type="EMBL" id="CP040078">
    <property type="protein sequence ID" value="QCP52622.1"/>
    <property type="molecule type" value="Genomic_DNA"/>
</dbReference>
<gene>
    <name evidence="1" type="ORF">FAZ95_26075</name>
</gene>
<protein>
    <submittedName>
        <fullName evidence="1">Arylsulfatase</fullName>
    </submittedName>
</protein>
<dbReference type="KEGG" id="tvl:FAZ95_26075"/>
<dbReference type="RefSeq" id="WP_137335393.1">
    <property type="nucleotide sequence ID" value="NZ_CP040078.1"/>
</dbReference>
<evidence type="ECO:0000313" key="1">
    <source>
        <dbReference type="EMBL" id="QCP52622.1"/>
    </source>
</evidence>
<dbReference type="OrthoDB" id="6497321at2"/>
<organism evidence="1 2">
    <name type="scientific">Trinickia violacea</name>
    <dbReference type="NCBI Taxonomy" id="2571746"/>
    <lineage>
        <taxon>Bacteria</taxon>
        <taxon>Pseudomonadati</taxon>
        <taxon>Pseudomonadota</taxon>
        <taxon>Betaproteobacteria</taxon>
        <taxon>Burkholderiales</taxon>
        <taxon>Burkholderiaceae</taxon>
        <taxon>Trinickia</taxon>
    </lineage>
</organism>
<dbReference type="Proteomes" id="UP000298656">
    <property type="component" value="Chromosome 2"/>
</dbReference>
<name>A0A4P8IU64_9BURK</name>
<accession>A0A4P8IU64</accession>
<keyword evidence="2" id="KW-1185">Reference proteome</keyword>
<dbReference type="AlphaFoldDB" id="A0A4P8IU64"/>
<sequence length="210" mass="21921">MRISFLHTIDANQAIFEQAANDLGLSAEHLHHEVRADLRVAVQLAGGITSELRQAITRCLLDLSAEADAVVVTCATLGPAVDGLPHFPIPIVRADAALASAAAKAGGSVVVLCAAESAIESTRRLFETFTAAANQGPVTVVHVPRVWALFSGGDFDACLAETARAAERAYDIGATVVAFAHPWMAPAVSLIRAGHVALDSPRAALRAVMQ</sequence>